<feature type="region of interest" description="Disordered" evidence="1">
    <location>
        <begin position="294"/>
        <end position="332"/>
    </location>
</feature>
<sequence length="332" mass="37506">MMSNDWGYQPSMAERKVIFFSSSLGIKLHRDPNDGLVRVVETSPNDGREIRRQGQIFVNDILCELQGIVNLRNMPLTTKGWGQIVSHLRSAPRPLVLYVVAEHGEMSSNDAVFDPFALGRAGDFNIQHVDSEIQNHPSKRNHQPTGSEATNGSFSPVARNRHRPSRSLTPPKSSFYGKKHNIGRDDVSRNDKSRSGSTIKSAMQYLSMGTACLIPAELRPQKRGDENIDDAPFGDDNPEAVIECKNMLRISNISMDDDFLALRQDGDDDEASIAAQRYGYEVTHSSIRDYNNYQEEHKNDDPRLRGPQPKRPPRYDPTKVPRRMVKSRQTSF</sequence>
<keyword evidence="3" id="KW-1185">Reference proteome</keyword>
<evidence type="ECO:0000256" key="1">
    <source>
        <dbReference type="SAM" id="MobiDB-lite"/>
    </source>
</evidence>
<reference evidence="2" key="1">
    <citation type="journal article" date="2021" name="Sci. Rep.">
        <title>Diploid genomic architecture of Nitzschia inconspicua, an elite biomass production diatom.</title>
        <authorList>
            <person name="Oliver A."/>
            <person name="Podell S."/>
            <person name="Pinowska A."/>
            <person name="Traller J.C."/>
            <person name="Smith S.R."/>
            <person name="McClure R."/>
            <person name="Beliaev A."/>
            <person name="Bohutskyi P."/>
            <person name="Hill E.A."/>
            <person name="Rabines A."/>
            <person name="Zheng H."/>
            <person name="Allen L.Z."/>
            <person name="Kuo A."/>
            <person name="Grigoriev I.V."/>
            <person name="Allen A.E."/>
            <person name="Hazlebeck D."/>
            <person name="Allen E.E."/>
        </authorList>
    </citation>
    <scope>NUCLEOTIDE SEQUENCE</scope>
    <source>
        <strain evidence="2">Hildebrandi</strain>
    </source>
</reference>
<protein>
    <recommendedName>
        <fullName evidence="4">PDZ domain-containing protein</fullName>
    </recommendedName>
</protein>
<evidence type="ECO:0000313" key="2">
    <source>
        <dbReference type="EMBL" id="KAG7350848.1"/>
    </source>
</evidence>
<evidence type="ECO:0000313" key="3">
    <source>
        <dbReference type="Proteomes" id="UP000693970"/>
    </source>
</evidence>
<dbReference type="OrthoDB" id="10673825at2759"/>
<feature type="compositionally biased region" description="Basic and acidic residues" evidence="1">
    <location>
        <begin position="294"/>
        <end position="304"/>
    </location>
</feature>
<feature type="compositionally biased region" description="Polar residues" evidence="1">
    <location>
        <begin position="143"/>
        <end position="154"/>
    </location>
</feature>
<gene>
    <name evidence="2" type="ORF">IV203_010208</name>
</gene>
<proteinExistence type="predicted"/>
<accession>A0A9K3PKQ0</accession>
<name>A0A9K3PKQ0_9STRA</name>
<dbReference type="AlphaFoldDB" id="A0A9K3PKQ0"/>
<reference evidence="2" key="2">
    <citation type="submission" date="2021-04" db="EMBL/GenBank/DDBJ databases">
        <authorList>
            <person name="Podell S."/>
        </authorList>
    </citation>
    <scope>NUCLEOTIDE SEQUENCE</scope>
    <source>
        <strain evidence="2">Hildebrandi</strain>
    </source>
</reference>
<feature type="compositionally biased region" description="Basic and acidic residues" evidence="1">
    <location>
        <begin position="182"/>
        <end position="194"/>
    </location>
</feature>
<dbReference type="Proteomes" id="UP000693970">
    <property type="component" value="Unassembled WGS sequence"/>
</dbReference>
<feature type="region of interest" description="Disordered" evidence="1">
    <location>
        <begin position="135"/>
        <end position="198"/>
    </location>
</feature>
<dbReference type="EMBL" id="JAGRRH010000018">
    <property type="protein sequence ID" value="KAG7350848.1"/>
    <property type="molecule type" value="Genomic_DNA"/>
</dbReference>
<evidence type="ECO:0008006" key="4">
    <source>
        <dbReference type="Google" id="ProtNLM"/>
    </source>
</evidence>
<comment type="caution">
    <text evidence="2">The sequence shown here is derived from an EMBL/GenBank/DDBJ whole genome shotgun (WGS) entry which is preliminary data.</text>
</comment>
<organism evidence="2 3">
    <name type="scientific">Nitzschia inconspicua</name>
    <dbReference type="NCBI Taxonomy" id="303405"/>
    <lineage>
        <taxon>Eukaryota</taxon>
        <taxon>Sar</taxon>
        <taxon>Stramenopiles</taxon>
        <taxon>Ochrophyta</taxon>
        <taxon>Bacillariophyta</taxon>
        <taxon>Bacillariophyceae</taxon>
        <taxon>Bacillariophycidae</taxon>
        <taxon>Bacillariales</taxon>
        <taxon>Bacillariaceae</taxon>
        <taxon>Nitzschia</taxon>
    </lineage>
</organism>